<organism evidence="17 18">
    <name type="scientific">Niallia taxi</name>
    <dbReference type="NCBI Taxonomy" id="2499688"/>
    <lineage>
        <taxon>Bacteria</taxon>
        <taxon>Bacillati</taxon>
        <taxon>Bacillota</taxon>
        <taxon>Bacilli</taxon>
        <taxon>Bacillales</taxon>
        <taxon>Bacillaceae</taxon>
        <taxon>Niallia</taxon>
    </lineage>
</organism>
<evidence type="ECO:0000256" key="1">
    <source>
        <dbReference type="ARBA" id="ARBA00001946"/>
    </source>
</evidence>
<comment type="subcellular location">
    <subcellularLocation>
        <location evidence="2">Cytoplasm</location>
    </subcellularLocation>
</comment>
<accession>A0A3S2UXM1</accession>
<comment type="similarity">
    <text evidence="3">Belongs to the RNase E/G family. RNase G subfamily.</text>
</comment>
<evidence type="ECO:0000256" key="7">
    <source>
        <dbReference type="ARBA" id="ARBA00022555"/>
    </source>
</evidence>
<dbReference type="AlphaFoldDB" id="A0A3S2UXM1"/>
<dbReference type="InterPro" id="IPR003029">
    <property type="entry name" value="S1_domain"/>
</dbReference>
<keyword evidence="15" id="KW-0694">RNA-binding</keyword>
<dbReference type="InterPro" id="IPR019307">
    <property type="entry name" value="RNA-bd_AU-1/RNase_E/G"/>
</dbReference>
<dbReference type="InterPro" id="IPR004659">
    <property type="entry name" value="RNase_E/G"/>
</dbReference>
<dbReference type="GO" id="GO:0005737">
    <property type="term" value="C:cytoplasm"/>
    <property type="evidence" value="ECO:0007669"/>
    <property type="project" value="UniProtKB-SubCell"/>
</dbReference>
<keyword evidence="6" id="KW-0698">rRNA processing</keyword>
<evidence type="ECO:0000256" key="8">
    <source>
        <dbReference type="ARBA" id="ARBA00022694"/>
    </source>
</evidence>
<dbReference type="SUPFAM" id="SSF50249">
    <property type="entry name" value="Nucleic acid-binding proteins"/>
    <property type="match status" value="1"/>
</dbReference>
<dbReference type="PANTHER" id="PTHR30001:SF0">
    <property type="entry name" value="RIBONUCLEASE G"/>
    <property type="match status" value="1"/>
</dbReference>
<dbReference type="Pfam" id="PF20833">
    <property type="entry name" value="RNase_E_G_Thio"/>
    <property type="match status" value="1"/>
</dbReference>
<keyword evidence="7" id="KW-0820">tRNA-binding</keyword>
<evidence type="ECO:0000256" key="12">
    <source>
        <dbReference type="ARBA" id="ARBA00022759"/>
    </source>
</evidence>
<proteinExistence type="inferred from homology"/>
<dbReference type="SMART" id="SM00316">
    <property type="entry name" value="S1"/>
    <property type="match status" value="1"/>
</dbReference>
<evidence type="ECO:0000256" key="6">
    <source>
        <dbReference type="ARBA" id="ARBA00022552"/>
    </source>
</evidence>
<evidence type="ECO:0000313" key="18">
    <source>
        <dbReference type="Proteomes" id="UP000288024"/>
    </source>
</evidence>
<dbReference type="GO" id="GO:0004540">
    <property type="term" value="F:RNA nuclease activity"/>
    <property type="evidence" value="ECO:0007669"/>
    <property type="project" value="InterPro"/>
</dbReference>
<keyword evidence="10" id="KW-0479">Metal-binding</keyword>
<evidence type="ECO:0000313" key="17">
    <source>
        <dbReference type="EMBL" id="RVT65085.1"/>
    </source>
</evidence>
<keyword evidence="5" id="KW-0963">Cytoplasm</keyword>
<dbReference type="EMBL" id="RZTZ01000002">
    <property type="protein sequence ID" value="RVT65085.1"/>
    <property type="molecule type" value="Genomic_DNA"/>
</dbReference>
<evidence type="ECO:0000256" key="5">
    <source>
        <dbReference type="ARBA" id="ARBA00022490"/>
    </source>
</evidence>
<evidence type="ECO:0000256" key="4">
    <source>
        <dbReference type="ARBA" id="ARBA00017719"/>
    </source>
</evidence>
<feature type="domain" description="S1 motif" evidence="16">
    <location>
        <begin position="38"/>
        <end position="106"/>
    </location>
</feature>
<dbReference type="GO" id="GO:0019843">
    <property type="term" value="F:rRNA binding"/>
    <property type="evidence" value="ECO:0007669"/>
    <property type="project" value="UniProtKB-KW"/>
</dbReference>
<sequence length="483" mass="55111">MEKMLVNMKSREKRFAYLFNNKLERLYIEQPQQKSAVGNIYVGIVTKVAPGMNAAFVDIGEVKNCYLPKDKLASYSADDSSFNEKKNRSISTYIKQGEKVLVQVVKDATGTKGPKLTGIVELQKDNLVYMPYGRYIAVSKKLADQKLQQQLRSVGKKLTAQSEGLIFRTSAANASEAELTAEVDELRQKYTELLRQAATAKKPALLLANNDYERELFRILEKMESGEVFVDTQEEAKGWSSVFPKLTFHYYADNKNLFSFFAVEKDIEDALKRIVWLEKGAYLIIDETEAATIIDVNTGKYEGKHNLEQTAFDTNRYAALEAARQLKVRDLSGIILIDFIDMPKEHERKIEEIMKKELQKDSRQTKVIGFTALGILQITRKKTVVPLSQAVKTKCPVCDGTGAVMSAESMAFKLERELWEYERSDHDLIEVEAQREVIKVFSGKDKQHLKRLEEILGMQITLHERDFAIPDYHIKYIGQKNNS</sequence>
<dbReference type="GO" id="GO:0046872">
    <property type="term" value="F:metal ion binding"/>
    <property type="evidence" value="ECO:0007669"/>
    <property type="project" value="UniProtKB-KW"/>
</dbReference>
<evidence type="ECO:0000256" key="10">
    <source>
        <dbReference type="ARBA" id="ARBA00022723"/>
    </source>
</evidence>
<keyword evidence="14" id="KW-0460">Magnesium</keyword>
<keyword evidence="8" id="KW-0819">tRNA processing</keyword>
<evidence type="ECO:0000259" key="16">
    <source>
        <dbReference type="PROSITE" id="PS50126"/>
    </source>
</evidence>
<keyword evidence="18" id="KW-1185">Reference proteome</keyword>
<keyword evidence="9" id="KW-0540">Nuclease</keyword>
<dbReference type="InterPro" id="IPR048583">
    <property type="entry name" value="RNase_E_G_thioredoxin-like"/>
</dbReference>
<dbReference type="InterPro" id="IPR012340">
    <property type="entry name" value="NA-bd_OB-fold"/>
</dbReference>
<dbReference type="GO" id="GO:0004519">
    <property type="term" value="F:endonuclease activity"/>
    <property type="evidence" value="ECO:0007669"/>
    <property type="project" value="UniProtKB-KW"/>
</dbReference>
<evidence type="ECO:0000256" key="15">
    <source>
        <dbReference type="ARBA" id="ARBA00022884"/>
    </source>
</evidence>
<keyword evidence="11" id="KW-0699">rRNA-binding</keyword>
<reference evidence="17 18" key="1">
    <citation type="submission" date="2019-01" db="EMBL/GenBank/DDBJ databases">
        <title>Bacillus sp. M5HDSG1-1, whole genome shotgun sequence.</title>
        <authorList>
            <person name="Tuo L."/>
        </authorList>
    </citation>
    <scope>NUCLEOTIDE SEQUENCE [LARGE SCALE GENOMIC DNA]</scope>
    <source>
        <strain evidence="17 18">M5HDSG1-1</strain>
    </source>
</reference>
<dbReference type="NCBIfam" id="TIGR00757">
    <property type="entry name" value="RNaseEG"/>
    <property type="match status" value="1"/>
</dbReference>
<evidence type="ECO:0000256" key="2">
    <source>
        <dbReference type="ARBA" id="ARBA00004496"/>
    </source>
</evidence>
<dbReference type="GO" id="GO:0006364">
    <property type="term" value="P:rRNA processing"/>
    <property type="evidence" value="ECO:0007669"/>
    <property type="project" value="UniProtKB-KW"/>
</dbReference>
<evidence type="ECO:0000256" key="9">
    <source>
        <dbReference type="ARBA" id="ARBA00022722"/>
    </source>
</evidence>
<keyword evidence="12" id="KW-0255">Endonuclease</keyword>
<dbReference type="GO" id="GO:0000049">
    <property type="term" value="F:tRNA binding"/>
    <property type="evidence" value="ECO:0007669"/>
    <property type="project" value="UniProtKB-KW"/>
</dbReference>
<evidence type="ECO:0000256" key="3">
    <source>
        <dbReference type="ARBA" id="ARBA00005663"/>
    </source>
</evidence>
<dbReference type="PANTHER" id="PTHR30001">
    <property type="entry name" value="RIBONUCLEASE"/>
    <property type="match status" value="1"/>
</dbReference>
<dbReference type="GO" id="GO:0016787">
    <property type="term" value="F:hydrolase activity"/>
    <property type="evidence" value="ECO:0007669"/>
    <property type="project" value="UniProtKB-KW"/>
</dbReference>
<evidence type="ECO:0000256" key="11">
    <source>
        <dbReference type="ARBA" id="ARBA00022730"/>
    </source>
</evidence>
<dbReference type="Pfam" id="PF10150">
    <property type="entry name" value="RNase_E_G"/>
    <property type="match status" value="1"/>
</dbReference>
<evidence type="ECO:0000256" key="14">
    <source>
        <dbReference type="ARBA" id="ARBA00022842"/>
    </source>
</evidence>
<dbReference type="Proteomes" id="UP000288024">
    <property type="component" value="Unassembled WGS sequence"/>
</dbReference>
<dbReference type="GO" id="GO:0008033">
    <property type="term" value="P:tRNA processing"/>
    <property type="evidence" value="ECO:0007669"/>
    <property type="project" value="UniProtKB-KW"/>
</dbReference>
<dbReference type="Gene3D" id="3.40.1260.20">
    <property type="entry name" value="Ribonuclease E, catalytic domain"/>
    <property type="match status" value="1"/>
</dbReference>
<protein>
    <recommendedName>
        <fullName evidence="4">Ribonuclease G</fullName>
    </recommendedName>
</protein>
<gene>
    <name evidence="17" type="ORF">EM808_06120</name>
</gene>
<comment type="cofactor">
    <cofactor evidence="1">
        <name>Mg(2+)</name>
        <dbReference type="ChEBI" id="CHEBI:18420"/>
    </cofactor>
</comment>
<name>A0A3S2UXM1_9BACI</name>
<keyword evidence="13" id="KW-0378">Hydrolase</keyword>
<dbReference type="CDD" id="cd04453">
    <property type="entry name" value="S1_RNase_E"/>
    <property type="match status" value="1"/>
</dbReference>
<comment type="caution">
    <text evidence="17">The sequence shown here is derived from an EMBL/GenBank/DDBJ whole genome shotgun (WGS) entry which is preliminary data.</text>
</comment>
<dbReference type="PROSITE" id="PS50126">
    <property type="entry name" value="S1"/>
    <property type="match status" value="1"/>
</dbReference>
<dbReference type="Gene3D" id="2.40.50.140">
    <property type="entry name" value="Nucleic acid-binding proteins"/>
    <property type="match status" value="1"/>
</dbReference>
<evidence type="ECO:0000256" key="13">
    <source>
        <dbReference type="ARBA" id="ARBA00022801"/>
    </source>
</evidence>